<evidence type="ECO:0000313" key="2">
    <source>
        <dbReference type="WBParaSite" id="PSAMB.scaffold6376size9606.g28457.t1"/>
    </source>
</evidence>
<name>A0A914X4F2_9BILA</name>
<proteinExistence type="predicted"/>
<sequence length="98" mass="11193">MVLDLSMKLHSDTGTSTFFCDPRKVRNDEVPEKKKLRNTLSVLCKTQEYQPPVHSTTDFCKTVSLYFPPLLLNVGWNEAVCSVMEADDSDRLFAIFTM</sequence>
<accession>A0A914X4F2</accession>
<reference evidence="2" key="1">
    <citation type="submission" date="2022-11" db="UniProtKB">
        <authorList>
            <consortium name="WormBaseParasite"/>
        </authorList>
    </citation>
    <scope>IDENTIFICATION</scope>
</reference>
<dbReference type="WBParaSite" id="PSAMB.scaffold6376size9606.g28457.t1">
    <property type="protein sequence ID" value="PSAMB.scaffold6376size9606.g28457.t1"/>
    <property type="gene ID" value="PSAMB.scaffold6376size9606.g28457"/>
</dbReference>
<organism evidence="1 2">
    <name type="scientific">Plectus sambesii</name>
    <dbReference type="NCBI Taxonomy" id="2011161"/>
    <lineage>
        <taxon>Eukaryota</taxon>
        <taxon>Metazoa</taxon>
        <taxon>Ecdysozoa</taxon>
        <taxon>Nematoda</taxon>
        <taxon>Chromadorea</taxon>
        <taxon>Plectida</taxon>
        <taxon>Plectina</taxon>
        <taxon>Plectoidea</taxon>
        <taxon>Plectidae</taxon>
        <taxon>Plectus</taxon>
    </lineage>
</organism>
<protein>
    <submittedName>
        <fullName evidence="2">Uncharacterized protein</fullName>
    </submittedName>
</protein>
<keyword evidence="1" id="KW-1185">Reference proteome</keyword>
<evidence type="ECO:0000313" key="1">
    <source>
        <dbReference type="Proteomes" id="UP000887566"/>
    </source>
</evidence>
<dbReference type="AlphaFoldDB" id="A0A914X4F2"/>
<dbReference type="Proteomes" id="UP000887566">
    <property type="component" value="Unplaced"/>
</dbReference>